<feature type="domain" description="GST N-terminal" evidence="2">
    <location>
        <begin position="1"/>
        <end position="87"/>
    </location>
</feature>
<dbReference type="InterPro" id="IPR036282">
    <property type="entry name" value="Glutathione-S-Trfase_C_sf"/>
</dbReference>
<dbReference type="OrthoDB" id="9803562at2"/>
<dbReference type="EMBL" id="AP014946">
    <property type="protein sequence ID" value="BAT59587.1"/>
    <property type="molecule type" value="Genomic_DNA"/>
</dbReference>
<dbReference type="GO" id="GO:0016491">
    <property type="term" value="F:oxidoreductase activity"/>
    <property type="evidence" value="ECO:0007669"/>
    <property type="project" value="UniProtKB-KW"/>
</dbReference>
<dbReference type="InterPro" id="IPR040079">
    <property type="entry name" value="Glutathione_S-Trfase"/>
</dbReference>
<keyword evidence="5" id="KW-1185">Reference proteome</keyword>
<dbReference type="RefSeq" id="WP_096355090.1">
    <property type="nucleotide sequence ID" value="NZ_AP014946.1"/>
</dbReference>
<dbReference type="EC" id="1.8.4.-" evidence="4"/>
<dbReference type="InterPro" id="IPR036249">
    <property type="entry name" value="Thioredoxin-like_sf"/>
</dbReference>
<dbReference type="Gene3D" id="1.20.1050.10">
    <property type="match status" value="1"/>
</dbReference>
<dbReference type="KEGG" id="vgo:GJW-30_1_02120"/>
<dbReference type="InterPro" id="IPR010987">
    <property type="entry name" value="Glutathione-S-Trfase_C-like"/>
</dbReference>
<organism evidence="4 5">
    <name type="scientific">Variibacter gotjawalensis</name>
    <dbReference type="NCBI Taxonomy" id="1333996"/>
    <lineage>
        <taxon>Bacteria</taxon>
        <taxon>Pseudomonadati</taxon>
        <taxon>Pseudomonadota</taxon>
        <taxon>Alphaproteobacteria</taxon>
        <taxon>Hyphomicrobiales</taxon>
        <taxon>Nitrobacteraceae</taxon>
        <taxon>Variibacter</taxon>
    </lineage>
</organism>
<dbReference type="SFLD" id="SFLDS00019">
    <property type="entry name" value="Glutathione_Transferase_(cytos"/>
    <property type="match status" value="1"/>
</dbReference>
<dbReference type="Pfam" id="PF02798">
    <property type="entry name" value="GST_N"/>
    <property type="match status" value="1"/>
</dbReference>
<keyword evidence="4" id="KW-0560">Oxidoreductase</keyword>
<dbReference type="AlphaFoldDB" id="A0A0S3PUL1"/>
<dbReference type="SFLD" id="SFLDG01151">
    <property type="entry name" value="Main.2:_Nu-like"/>
    <property type="match status" value="1"/>
</dbReference>
<accession>A0A0S3PUL1</accession>
<evidence type="ECO:0000259" key="3">
    <source>
        <dbReference type="PROSITE" id="PS50405"/>
    </source>
</evidence>
<evidence type="ECO:0000313" key="4">
    <source>
        <dbReference type="EMBL" id="BAT59587.1"/>
    </source>
</evidence>
<dbReference type="SUPFAM" id="SSF47616">
    <property type="entry name" value="GST C-terminal domain-like"/>
    <property type="match status" value="1"/>
</dbReference>
<dbReference type="PANTHER" id="PTHR44051:SF19">
    <property type="entry name" value="DISULFIDE-BOND OXIDOREDUCTASE YFCG"/>
    <property type="match status" value="1"/>
</dbReference>
<dbReference type="SUPFAM" id="SSF52833">
    <property type="entry name" value="Thioredoxin-like"/>
    <property type="match status" value="1"/>
</dbReference>
<sequence>MIDLYYWPTPNGWKISIMLEECGLPYEVRRIRIGRGEQFEPKFLKVSPNNKIPAIVDHDPPGQNSPLAIFESGAILIYLAEKAGKFLPKDLPSRMSVLQWLMWQMGGLGPMAGQNGHFLLYANEKIPYAIGRYGEEVKRLYGVLDRRLGETQVYMAGDYSIADIATFPWIMTHKAQGLTLDDYPNIKRWYADIRARDAVQRGLALGKEHWGRKLDDKAREALFKTSAGEALQKEIT</sequence>
<comment type="similarity">
    <text evidence="1">Belongs to the GST superfamily.</text>
</comment>
<dbReference type="InterPro" id="IPR004045">
    <property type="entry name" value="Glutathione_S-Trfase_N"/>
</dbReference>
<gene>
    <name evidence="4" type="primary">yfcG_5</name>
    <name evidence="4" type="ORF">GJW-30_1_02120</name>
</gene>
<evidence type="ECO:0000259" key="2">
    <source>
        <dbReference type="PROSITE" id="PS50404"/>
    </source>
</evidence>
<dbReference type="CDD" id="cd03048">
    <property type="entry name" value="GST_N_Ure2p_like"/>
    <property type="match status" value="1"/>
</dbReference>
<feature type="domain" description="GST C-terminal" evidence="3">
    <location>
        <begin position="90"/>
        <end position="221"/>
    </location>
</feature>
<name>A0A0S3PUL1_9BRAD</name>
<dbReference type="SFLD" id="SFLDG00358">
    <property type="entry name" value="Main_(cytGST)"/>
    <property type="match status" value="1"/>
</dbReference>
<dbReference type="InterPro" id="IPR004046">
    <property type="entry name" value="GST_C"/>
</dbReference>
<dbReference type="Proteomes" id="UP000236884">
    <property type="component" value="Chromosome"/>
</dbReference>
<protein>
    <submittedName>
        <fullName evidence="4">Disulfide-bond oxidoreductase YfcG</fullName>
        <ecNumber evidence="4">1.8.4.-</ecNumber>
    </submittedName>
</protein>
<reference evidence="4 5" key="1">
    <citation type="submission" date="2015-08" db="EMBL/GenBank/DDBJ databases">
        <title>Investigation of the bacterial diversity of lava forest soil.</title>
        <authorList>
            <person name="Lee J.S."/>
        </authorList>
    </citation>
    <scope>NUCLEOTIDE SEQUENCE [LARGE SCALE GENOMIC DNA]</scope>
    <source>
        <strain evidence="4 5">GJW-30</strain>
    </source>
</reference>
<dbReference type="PROSITE" id="PS50404">
    <property type="entry name" value="GST_NTER"/>
    <property type="match status" value="1"/>
</dbReference>
<evidence type="ECO:0000256" key="1">
    <source>
        <dbReference type="RuleBase" id="RU003494"/>
    </source>
</evidence>
<dbReference type="Gene3D" id="3.40.30.10">
    <property type="entry name" value="Glutaredoxin"/>
    <property type="match status" value="1"/>
</dbReference>
<dbReference type="PROSITE" id="PS50405">
    <property type="entry name" value="GST_CTER"/>
    <property type="match status" value="1"/>
</dbReference>
<evidence type="ECO:0000313" key="5">
    <source>
        <dbReference type="Proteomes" id="UP000236884"/>
    </source>
</evidence>
<proteinExistence type="inferred from homology"/>
<dbReference type="PANTHER" id="PTHR44051">
    <property type="entry name" value="GLUTATHIONE S-TRANSFERASE-RELATED"/>
    <property type="match status" value="1"/>
</dbReference>
<dbReference type="Pfam" id="PF00043">
    <property type="entry name" value="GST_C"/>
    <property type="match status" value="1"/>
</dbReference>